<gene>
    <name evidence="1" type="ORF">DT076_06000</name>
</gene>
<keyword evidence="1" id="KW-0418">Kinase</keyword>
<organism evidence="1 2">
    <name type="scientific">Desertihabitans brevis</name>
    <dbReference type="NCBI Taxonomy" id="2268447"/>
    <lineage>
        <taxon>Bacteria</taxon>
        <taxon>Bacillati</taxon>
        <taxon>Actinomycetota</taxon>
        <taxon>Actinomycetes</taxon>
        <taxon>Propionibacteriales</taxon>
        <taxon>Propionibacteriaceae</taxon>
        <taxon>Desertihabitans</taxon>
    </lineage>
</organism>
<evidence type="ECO:0000313" key="2">
    <source>
        <dbReference type="Proteomes" id="UP000252770"/>
    </source>
</evidence>
<dbReference type="InterPro" id="IPR027417">
    <property type="entry name" value="P-loop_NTPase"/>
</dbReference>
<name>A0A367YWE8_9ACTN</name>
<comment type="caution">
    <text evidence="1">The sequence shown here is derived from an EMBL/GenBank/DDBJ whole genome shotgun (WGS) entry which is preliminary data.</text>
</comment>
<evidence type="ECO:0000313" key="1">
    <source>
        <dbReference type="EMBL" id="RCK70223.1"/>
    </source>
</evidence>
<accession>A0A367YWE8</accession>
<dbReference type="AlphaFoldDB" id="A0A367YWE8"/>
<dbReference type="EMBL" id="QOUI01000003">
    <property type="protein sequence ID" value="RCK70223.1"/>
    <property type="molecule type" value="Genomic_DNA"/>
</dbReference>
<sequence>MDLVFLHGVAAAGKLTVARALSARLHSGVLHNHLVVDALTAVFPFGSPPFVELREQFWLATFARAAAADVSLVFTFTPEATVRPGFPERARRSVEDEGGRVHFVELVVDPAEQERRIGLPSRHEVGKLTDLETLRRLRRSTVEVERPPVDLRIDTGTTTPDEAADRIIAAFDLQPVPAWEPFAS</sequence>
<keyword evidence="1" id="KW-0808">Transferase</keyword>
<protein>
    <submittedName>
        <fullName evidence="1">Shikimate kinase</fullName>
    </submittedName>
</protein>
<dbReference type="SUPFAM" id="SSF52540">
    <property type="entry name" value="P-loop containing nucleoside triphosphate hydrolases"/>
    <property type="match status" value="1"/>
</dbReference>
<dbReference type="RefSeq" id="WP_114125765.1">
    <property type="nucleotide sequence ID" value="NZ_QOUI01000003.1"/>
</dbReference>
<reference evidence="1 2" key="1">
    <citation type="submission" date="2018-07" db="EMBL/GenBank/DDBJ databases">
        <title>Desertimonas flava gen. nov. sp. nov.</title>
        <authorList>
            <person name="Liu S."/>
        </authorList>
    </citation>
    <scope>NUCLEOTIDE SEQUENCE [LARGE SCALE GENOMIC DNA]</scope>
    <source>
        <strain evidence="1 2">16Sb5-5</strain>
    </source>
</reference>
<keyword evidence="2" id="KW-1185">Reference proteome</keyword>
<dbReference type="GO" id="GO:0016301">
    <property type="term" value="F:kinase activity"/>
    <property type="evidence" value="ECO:0007669"/>
    <property type="project" value="UniProtKB-KW"/>
</dbReference>
<proteinExistence type="predicted"/>
<dbReference type="Proteomes" id="UP000252770">
    <property type="component" value="Unassembled WGS sequence"/>
</dbReference>
<dbReference type="Gene3D" id="3.40.50.300">
    <property type="entry name" value="P-loop containing nucleotide triphosphate hydrolases"/>
    <property type="match status" value="1"/>
</dbReference>